<dbReference type="EMBL" id="SLWO01000003">
    <property type="protein sequence ID" value="TCO26681.1"/>
    <property type="molecule type" value="Genomic_DNA"/>
</dbReference>
<dbReference type="Proteomes" id="UP000622648">
    <property type="component" value="Unassembled WGS sequence"/>
</dbReference>
<reference evidence="3 4" key="3">
    <citation type="submission" date="2019-03" db="EMBL/GenBank/DDBJ databases">
        <title>Genomic Encyclopedia of Type Strains, Phase IV (KMG-IV): sequencing the most valuable type-strain genomes for metagenomic binning, comparative biology and taxonomic classification.</title>
        <authorList>
            <person name="Goeker M."/>
        </authorList>
    </citation>
    <scope>NUCLEOTIDE SEQUENCE [LARGE SCALE GENOMIC DNA]</scope>
    <source>
        <strain evidence="3 4">DSM 103236</strain>
    </source>
</reference>
<dbReference type="RefSeq" id="WP_132530722.1">
    <property type="nucleotide sequence ID" value="NZ_BMJO01000004.1"/>
</dbReference>
<dbReference type="PANTHER" id="PTHR22916">
    <property type="entry name" value="GLYCOSYLTRANSFERASE"/>
    <property type="match status" value="1"/>
</dbReference>
<dbReference type="Gene3D" id="3.90.550.10">
    <property type="entry name" value="Spore Coat Polysaccharide Biosynthesis Protein SpsA, Chain A"/>
    <property type="match status" value="1"/>
</dbReference>
<dbReference type="AlphaFoldDB" id="A0A4R2HEB3"/>
<dbReference type="SUPFAM" id="SSF53448">
    <property type="entry name" value="Nucleotide-diphospho-sugar transferases"/>
    <property type="match status" value="1"/>
</dbReference>
<gene>
    <name evidence="3" type="ORF">EV200_10311</name>
    <name evidence="2" type="ORF">GCM10011413_22550</name>
</gene>
<feature type="domain" description="Glycosyltransferase 2-like" evidence="1">
    <location>
        <begin position="5"/>
        <end position="130"/>
    </location>
</feature>
<reference evidence="5" key="2">
    <citation type="journal article" date="2019" name="Int. J. Syst. Evol. Microbiol.">
        <title>The Global Catalogue of Microorganisms (GCM) 10K type strain sequencing project: providing services to taxonomists for standard genome sequencing and annotation.</title>
        <authorList>
            <consortium name="The Broad Institute Genomics Platform"/>
            <consortium name="The Broad Institute Genome Sequencing Center for Infectious Disease"/>
            <person name="Wu L."/>
            <person name="Ma J."/>
        </authorList>
    </citation>
    <scope>NUCLEOTIDE SEQUENCE [LARGE SCALE GENOMIC DNA]</scope>
    <source>
        <strain evidence="5">CGMCC 1.15644</strain>
    </source>
</reference>
<accession>A0A4R2HEB3</accession>
<dbReference type="EMBL" id="BMJO01000004">
    <property type="protein sequence ID" value="GGE55689.1"/>
    <property type="molecule type" value="Genomic_DNA"/>
</dbReference>
<dbReference type="GO" id="GO:0016758">
    <property type="term" value="F:hexosyltransferase activity"/>
    <property type="evidence" value="ECO:0007669"/>
    <property type="project" value="UniProtKB-ARBA"/>
</dbReference>
<dbReference type="InterPro" id="IPR001173">
    <property type="entry name" value="Glyco_trans_2-like"/>
</dbReference>
<keyword evidence="5" id="KW-1185">Reference proteome</keyword>
<dbReference type="OrthoDB" id="9788101at2"/>
<dbReference type="PANTHER" id="PTHR22916:SF67">
    <property type="entry name" value="COLANIC ACID BIOSYNTHESIS GLYCOSYL TRANSFERASE WCAE-RELATED"/>
    <property type="match status" value="1"/>
</dbReference>
<evidence type="ECO:0000313" key="2">
    <source>
        <dbReference type="EMBL" id="GGE55689.1"/>
    </source>
</evidence>
<dbReference type="Proteomes" id="UP000295684">
    <property type="component" value="Unassembled WGS sequence"/>
</dbReference>
<proteinExistence type="predicted"/>
<organism evidence="3 4">
    <name type="scientific">Pedobacter psychrotolerans</name>
    <dbReference type="NCBI Taxonomy" id="1843235"/>
    <lineage>
        <taxon>Bacteria</taxon>
        <taxon>Pseudomonadati</taxon>
        <taxon>Bacteroidota</taxon>
        <taxon>Sphingobacteriia</taxon>
        <taxon>Sphingobacteriales</taxon>
        <taxon>Sphingobacteriaceae</taxon>
        <taxon>Pedobacter</taxon>
    </lineage>
</organism>
<dbReference type="Pfam" id="PF00535">
    <property type="entry name" value="Glycos_transf_2"/>
    <property type="match status" value="1"/>
</dbReference>
<evidence type="ECO:0000313" key="4">
    <source>
        <dbReference type="Proteomes" id="UP000295684"/>
    </source>
</evidence>
<reference evidence="2" key="4">
    <citation type="submission" date="2024-05" db="EMBL/GenBank/DDBJ databases">
        <authorList>
            <person name="Sun Q."/>
            <person name="Zhou Y."/>
        </authorList>
    </citation>
    <scope>NUCLEOTIDE SEQUENCE</scope>
    <source>
        <strain evidence="2">CGMCC 1.15644</strain>
    </source>
</reference>
<protein>
    <submittedName>
        <fullName evidence="2 3">Glycosyl transferase</fullName>
    </submittedName>
</protein>
<evidence type="ECO:0000313" key="5">
    <source>
        <dbReference type="Proteomes" id="UP000622648"/>
    </source>
</evidence>
<sequence>MACISIITVTFNADESLEKTILSVISQSYKDFEFIIVDGKSSDGTMNIISKYSKSITQIISEEDKGIYDAMNKGIAVAKGRYLYFLGADDILANTDVLKNVSNYLNSDNLDLLVGNISYDTGKIFQSSFNFKTLLNNTIHHQGAFYNKNLYDNFSYDINLRLIADYELNLFIYLNKKRFRYKFIKDDISICSDGGASRKMLNLAFNETNTVREKLLGKKPILRWLYFIKFKISYAI</sequence>
<evidence type="ECO:0000259" key="1">
    <source>
        <dbReference type="Pfam" id="PF00535"/>
    </source>
</evidence>
<reference evidence="2" key="1">
    <citation type="journal article" date="2014" name="Int. J. Syst. Evol. Microbiol.">
        <title>Complete genome of a new Firmicutes species belonging to the dominant human colonic microbiota ('Ruminococcus bicirculans') reveals two chromosomes and a selective capacity to utilize plant glucans.</title>
        <authorList>
            <consortium name="NISC Comparative Sequencing Program"/>
            <person name="Wegmann U."/>
            <person name="Louis P."/>
            <person name="Goesmann A."/>
            <person name="Henrissat B."/>
            <person name="Duncan S.H."/>
            <person name="Flint H.J."/>
        </authorList>
    </citation>
    <scope>NUCLEOTIDE SEQUENCE</scope>
    <source>
        <strain evidence="2">CGMCC 1.15644</strain>
    </source>
</reference>
<dbReference type="InterPro" id="IPR029044">
    <property type="entry name" value="Nucleotide-diphossugar_trans"/>
</dbReference>
<name>A0A4R2HEB3_9SPHI</name>
<keyword evidence="3" id="KW-0808">Transferase</keyword>
<dbReference type="CDD" id="cd06433">
    <property type="entry name" value="GT_2_WfgS_like"/>
    <property type="match status" value="1"/>
</dbReference>
<comment type="caution">
    <text evidence="3">The sequence shown here is derived from an EMBL/GenBank/DDBJ whole genome shotgun (WGS) entry which is preliminary data.</text>
</comment>
<evidence type="ECO:0000313" key="3">
    <source>
        <dbReference type="EMBL" id="TCO26681.1"/>
    </source>
</evidence>